<dbReference type="Proteomes" id="UP000000845">
    <property type="component" value="Chromosome"/>
</dbReference>
<organism evidence="2 3">
    <name type="scientific">Sebaldella termitidis (strain ATCC 33386 / NCTC 11300)</name>
    <dbReference type="NCBI Taxonomy" id="526218"/>
    <lineage>
        <taxon>Bacteria</taxon>
        <taxon>Fusobacteriati</taxon>
        <taxon>Fusobacteriota</taxon>
        <taxon>Fusobacteriia</taxon>
        <taxon>Fusobacteriales</taxon>
        <taxon>Leptotrichiaceae</taxon>
        <taxon>Sebaldella</taxon>
    </lineage>
</organism>
<keyword evidence="1" id="KW-0472">Membrane</keyword>
<dbReference type="SUPFAM" id="SSF81901">
    <property type="entry name" value="HCP-like"/>
    <property type="match status" value="1"/>
</dbReference>
<reference evidence="2 3" key="2">
    <citation type="journal article" date="2010" name="Stand. Genomic Sci.">
        <title>Complete genome sequence of Sebaldella termitidis type strain (NCTC 11300).</title>
        <authorList>
            <person name="Harmon-Smith M."/>
            <person name="Celia L."/>
            <person name="Chertkov O."/>
            <person name="Lapidus A."/>
            <person name="Copeland A."/>
            <person name="Glavina Del Rio T."/>
            <person name="Nolan M."/>
            <person name="Lucas S."/>
            <person name="Tice H."/>
            <person name="Cheng J.F."/>
            <person name="Han C."/>
            <person name="Detter J.C."/>
            <person name="Bruce D."/>
            <person name="Goodwin L."/>
            <person name="Pitluck S."/>
            <person name="Pati A."/>
            <person name="Liolios K."/>
            <person name="Ivanova N."/>
            <person name="Mavromatis K."/>
            <person name="Mikhailova N."/>
            <person name="Chen A."/>
            <person name="Palaniappan K."/>
            <person name="Land M."/>
            <person name="Hauser L."/>
            <person name="Chang Y.J."/>
            <person name="Jeffries C.D."/>
            <person name="Brettin T."/>
            <person name="Goker M."/>
            <person name="Beck B."/>
            <person name="Bristow J."/>
            <person name="Eisen J.A."/>
            <person name="Markowitz V."/>
            <person name="Hugenholtz P."/>
            <person name="Kyrpides N.C."/>
            <person name="Klenk H.P."/>
            <person name="Chen F."/>
        </authorList>
    </citation>
    <scope>NUCLEOTIDE SEQUENCE [LARGE SCALE GENOMIC DNA]</scope>
    <source>
        <strain evidence="3">ATCC 33386 / NCTC 11300</strain>
    </source>
</reference>
<gene>
    <name evidence="2" type="ordered locus">Sterm_3293</name>
</gene>
<feature type="transmembrane region" description="Helical" evidence="1">
    <location>
        <begin position="6"/>
        <end position="24"/>
    </location>
</feature>
<dbReference type="eggNOG" id="COG0790">
    <property type="taxonomic scope" value="Bacteria"/>
</dbReference>
<dbReference type="InterPro" id="IPR011990">
    <property type="entry name" value="TPR-like_helical_dom_sf"/>
</dbReference>
<name>D1APV0_SEBTE</name>
<dbReference type="RefSeq" id="WP_012862716.1">
    <property type="nucleotide sequence ID" value="NC_013517.1"/>
</dbReference>
<reference evidence="3" key="1">
    <citation type="submission" date="2009-09" db="EMBL/GenBank/DDBJ databases">
        <title>The complete chromosome of Sebaldella termitidis ATCC 33386.</title>
        <authorList>
            <consortium name="US DOE Joint Genome Institute (JGI-PGF)"/>
            <person name="Lucas S."/>
            <person name="Copeland A."/>
            <person name="Lapidus A."/>
            <person name="Glavina del Rio T."/>
            <person name="Dalin E."/>
            <person name="Tice H."/>
            <person name="Bruce D."/>
            <person name="Goodwin L."/>
            <person name="Pitluck S."/>
            <person name="Kyrpides N."/>
            <person name="Mavromatis K."/>
            <person name="Ivanova N."/>
            <person name="Mikhailova N."/>
            <person name="Sims D."/>
            <person name="Meincke L."/>
            <person name="Brettin T."/>
            <person name="Detter J.C."/>
            <person name="Han C."/>
            <person name="Larimer F."/>
            <person name="Land M."/>
            <person name="Hauser L."/>
            <person name="Markowitz V."/>
            <person name="Cheng J.F."/>
            <person name="Hugenholtz P."/>
            <person name="Woyke T."/>
            <person name="Wu D."/>
            <person name="Eisen J.A."/>
        </authorList>
    </citation>
    <scope>NUCLEOTIDE SEQUENCE [LARGE SCALE GENOMIC DNA]</scope>
    <source>
        <strain evidence="3">ATCC 33386 / NCTC 11300</strain>
    </source>
</reference>
<accession>D1APV0</accession>
<dbReference type="EMBL" id="CP001739">
    <property type="protein sequence ID" value="ACZ10134.1"/>
    <property type="molecule type" value="Genomic_DNA"/>
</dbReference>
<dbReference type="InterPro" id="IPR006597">
    <property type="entry name" value="Sel1-like"/>
</dbReference>
<dbReference type="HOGENOM" id="CLU_1947315_0_0_0"/>
<keyword evidence="1" id="KW-1133">Transmembrane helix</keyword>
<proteinExistence type="predicted"/>
<evidence type="ECO:0000256" key="1">
    <source>
        <dbReference type="SAM" id="Phobius"/>
    </source>
</evidence>
<evidence type="ECO:0000313" key="3">
    <source>
        <dbReference type="Proteomes" id="UP000000845"/>
    </source>
</evidence>
<keyword evidence="3" id="KW-1185">Reference proteome</keyword>
<dbReference type="SMART" id="SM00671">
    <property type="entry name" value="SEL1"/>
    <property type="match status" value="1"/>
</dbReference>
<sequence length="129" mass="15007">MKKFKFIKFIFLGLFILFVVWFLIKFGYPSYHSAKGTEFLKKGEIEKAEISFKKSADLGSSVGMYKLAQLYEYTQNIVLAKKYYKLAAENGEGRSYCGLARIYKQEGNIKEYETAEQMNRFLNKGCIQE</sequence>
<dbReference type="AlphaFoldDB" id="D1APV0"/>
<evidence type="ECO:0000313" key="2">
    <source>
        <dbReference type="EMBL" id="ACZ10134.1"/>
    </source>
</evidence>
<protein>
    <submittedName>
        <fullName evidence="2">Sel1 domain protein repeat-containing protein</fullName>
    </submittedName>
</protein>
<dbReference type="Gene3D" id="1.25.40.10">
    <property type="entry name" value="Tetratricopeptide repeat domain"/>
    <property type="match status" value="1"/>
</dbReference>
<dbReference type="KEGG" id="str:Sterm_3293"/>
<keyword evidence="1" id="KW-0812">Transmembrane</keyword>